<feature type="compositionally biased region" description="Polar residues" evidence="2">
    <location>
        <begin position="373"/>
        <end position="406"/>
    </location>
</feature>
<sequence length="414" mass="46819">MCQCPFTPTRTNPIAETCKSVRDQRQVSDWKPFLILSHKMSPHKTSTMSLFRGFPLLFCHLLLHFLTLTLASSCEKGQYYNASLSKCMKCSECPLNQIVRQPCKQNEDITCGPFIEFKFSSFSQKDGDYNDHNLPSDSIIAGNRHSSRENKTKYMNSIEFSHIAVDSFGHLGVHNAAPNSGISANQYETDRESGHRAVTNPRVEEYERITKEDSKYWRDLSFALIAVFCLIVLVATVVIWYLCRRCRLAGEHKITDDFDIDDADSSYVVLHHFHPVRNTYETLQTVSDSSNGIRQPLSLRGKRIYRPKRRLLNEYADDVFESEDSAGSKTSRRYPLQVIPENERSDSEGKDSDEIGHSSELPSSENNDDTESQVKQSSPITTDTPVAAADSSTLNGDQKKFSSAQPMVNCIIDV</sequence>
<evidence type="ECO:0000259" key="4">
    <source>
        <dbReference type="PROSITE" id="PS50050"/>
    </source>
</evidence>
<dbReference type="Proteomes" id="UP000597762">
    <property type="component" value="Unassembled WGS sequence"/>
</dbReference>
<feature type="domain" description="TNFR-Cys" evidence="4">
    <location>
        <begin position="73"/>
        <end position="111"/>
    </location>
</feature>
<organism evidence="5 6">
    <name type="scientific">Acanthosepion pharaonis</name>
    <name type="common">Pharaoh cuttlefish</name>
    <name type="synonym">Sepia pharaonis</name>
    <dbReference type="NCBI Taxonomy" id="158019"/>
    <lineage>
        <taxon>Eukaryota</taxon>
        <taxon>Metazoa</taxon>
        <taxon>Spiralia</taxon>
        <taxon>Lophotrochozoa</taxon>
        <taxon>Mollusca</taxon>
        <taxon>Cephalopoda</taxon>
        <taxon>Coleoidea</taxon>
        <taxon>Decapodiformes</taxon>
        <taxon>Sepiida</taxon>
        <taxon>Sepiina</taxon>
        <taxon>Sepiidae</taxon>
        <taxon>Acanthosepion</taxon>
    </lineage>
</organism>
<keyword evidence="1" id="KW-1015">Disulfide bond</keyword>
<dbReference type="Pfam" id="PF00020">
    <property type="entry name" value="TNFR_c6"/>
    <property type="match status" value="1"/>
</dbReference>
<evidence type="ECO:0000256" key="1">
    <source>
        <dbReference type="PROSITE-ProRule" id="PRU00206"/>
    </source>
</evidence>
<reference evidence="5" key="1">
    <citation type="submission" date="2021-01" db="EMBL/GenBank/DDBJ databases">
        <authorList>
            <person name="Li R."/>
            <person name="Bekaert M."/>
        </authorList>
    </citation>
    <scope>NUCLEOTIDE SEQUENCE</scope>
    <source>
        <strain evidence="5">Farmed</strain>
    </source>
</reference>
<dbReference type="OrthoDB" id="6083769at2759"/>
<comment type="caution">
    <text evidence="5">The sequence shown here is derived from an EMBL/GenBank/DDBJ whole genome shotgun (WGS) entry which is preliminary data.</text>
</comment>
<keyword evidence="3" id="KW-0472">Membrane</keyword>
<proteinExistence type="predicted"/>
<dbReference type="InterPro" id="IPR001368">
    <property type="entry name" value="TNFR/NGFR_Cys_rich_reg"/>
</dbReference>
<dbReference type="PROSITE" id="PS00652">
    <property type="entry name" value="TNFR_NGFR_1"/>
    <property type="match status" value="1"/>
</dbReference>
<feature type="transmembrane region" description="Helical" evidence="3">
    <location>
        <begin position="50"/>
        <end position="71"/>
    </location>
</feature>
<feature type="region of interest" description="Disordered" evidence="2">
    <location>
        <begin position="322"/>
        <end position="406"/>
    </location>
</feature>
<feature type="disulfide bond" evidence="1">
    <location>
        <begin position="93"/>
        <end position="111"/>
    </location>
</feature>
<protein>
    <recommendedName>
        <fullName evidence="4">TNFR-Cys domain-containing protein</fullName>
    </recommendedName>
</protein>
<evidence type="ECO:0000256" key="2">
    <source>
        <dbReference type="SAM" id="MobiDB-lite"/>
    </source>
</evidence>
<evidence type="ECO:0000313" key="6">
    <source>
        <dbReference type="Proteomes" id="UP000597762"/>
    </source>
</evidence>
<feature type="repeat" description="TNFR-Cys" evidence="1">
    <location>
        <begin position="73"/>
        <end position="111"/>
    </location>
</feature>
<dbReference type="EMBL" id="CAHIKZ030001496">
    <property type="protein sequence ID" value="CAE1265923.1"/>
    <property type="molecule type" value="Genomic_DNA"/>
</dbReference>
<gene>
    <name evidence="5" type="ORF">SPHA_34939</name>
</gene>
<dbReference type="SMART" id="SM00208">
    <property type="entry name" value="TNFR"/>
    <property type="match status" value="1"/>
</dbReference>
<evidence type="ECO:0000313" key="5">
    <source>
        <dbReference type="EMBL" id="CAE1265923.1"/>
    </source>
</evidence>
<keyword evidence="3" id="KW-1133">Transmembrane helix</keyword>
<dbReference type="Gene3D" id="2.10.50.10">
    <property type="entry name" value="Tumor Necrosis Factor Receptor, subunit A, domain 2"/>
    <property type="match status" value="1"/>
</dbReference>
<comment type="caution">
    <text evidence="1">Lacks conserved residue(s) required for the propagation of feature annotation.</text>
</comment>
<evidence type="ECO:0000256" key="3">
    <source>
        <dbReference type="SAM" id="Phobius"/>
    </source>
</evidence>
<feature type="compositionally biased region" description="Basic and acidic residues" evidence="2">
    <location>
        <begin position="341"/>
        <end position="357"/>
    </location>
</feature>
<keyword evidence="6" id="KW-1185">Reference proteome</keyword>
<feature type="disulfide bond" evidence="1">
    <location>
        <begin position="90"/>
        <end position="103"/>
    </location>
</feature>
<name>A0A812C922_ACAPH</name>
<feature type="transmembrane region" description="Helical" evidence="3">
    <location>
        <begin position="220"/>
        <end position="242"/>
    </location>
</feature>
<dbReference type="AlphaFoldDB" id="A0A812C922"/>
<dbReference type="PROSITE" id="PS50050">
    <property type="entry name" value="TNFR_NGFR_2"/>
    <property type="match status" value="1"/>
</dbReference>
<keyword evidence="3" id="KW-0812">Transmembrane</keyword>
<accession>A0A812C922</accession>